<evidence type="ECO:0000313" key="3">
    <source>
        <dbReference type="EMBL" id="GCD42214.1"/>
    </source>
</evidence>
<dbReference type="RefSeq" id="WP_125053614.1">
    <property type="nucleotide sequence ID" value="NZ_BHZD01000001.1"/>
</dbReference>
<proteinExistence type="predicted"/>
<feature type="transmembrane region" description="Helical" evidence="2">
    <location>
        <begin position="137"/>
        <end position="156"/>
    </location>
</feature>
<evidence type="ECO:0000256" key="2">
    <source>
        <dbReference type="SAM" id="Phobius"/>
    </source>
</evidence>
<dbReference type="AlphaFoldDB" id="A0A401VYQ9"/>
<gene>
    <name evidence="3" type="ORF">GKJPGBOP_01872</name>
</gene>
<evidence type="ECO:0000256" key="1">
    <source>
        <dbReference type="SAM" id="MobiDB-lite"/>
    </source>
</evidence>
<feature type="compositionally biased region" description="Low complexity" evidence="1">
    <location>
        <begin position="330"/>
        <end position="339"/>
    </location>
</feature>
<evidence type="ECO:0008006" key="5">
    <source>
        <dbReference type="Google" id="ProtNLM"/>
    </source>
</evidence>
<dbReference type="Proteomes" id="UP000286746">
    <property type="component" value="Unassembled WGS sequence"/>
</dbReference>
<feature type="transmembrane region" description="Helical" evidence="2">
    <location>
        <begin position="190"/>
        <end position="209"/>
    </location>
</feature>
<evidence type="ECO:0000313" key="4">
    <source>
        <dbReference type="Proteomes" id="UP000286746"/>
    </source>
</evidence>
<dbReference type="EMBL" id="BHZD01000001">
    <property type="protein sequence ID" value="GCD42214.1"/>
    <property type="molecule type" value="Genomic_DNA"/>
</dbReference>
<feature type="transmembrane region" description="Helical" evidence="2">
    <location>
        <begin position="70"/>
        <end position="89"/>
    </location>
</feature>
<feature type="transmembrane region" description="Helical" evidence="2">
    <location>
        <begin position="96"/>
        <end position="117"/>
    </location>
</feature>
<comment type="caution">
    <text evidence="3">The sequence shown here is derived from an EMBL/GenBank/DDBJ whole genome shotgun (WGS) entry which is preliminary data.</text>
</comment>
<keyword evidence="4" id="KW-1185">Reference proteome</keyword>
<organism evidence="3 4">
    <name type="scientific">Streptomyces paromomycinus</name>
    <name type="common">Streptomyces rimosus subsp. paromomycinus</name>
    <dbReference type="NCBI Taxonomy" id="92743"/>
    <lineage>
        <taxon>Bacteria</taxon>
        <taxon>Bacillati</taxon>
        <taxon>Actinomycetota</taxon>
        <taxon>Actinomycetes</taxon>
        <taxon>Kitasatosporales</taxon>
        <taxon>Streptomycetaceae</taxon>
        <taxon>Streptomyces</taxon>
    </lineage>
</organism>
<name>A0A401VYQ9_STREY</name>
<accession>A0A401VYQ9</accession>
<keyword evidence="2" id="KW-0812">Transmembrane</keyword>
<protein>
    <recommendedName>
        <fullName evidence="5">DUF1648 domain-containing protein</fullName>
    </recommendedName>
</protein>
<feature type="region of interest" description="Disordered" evidence="1">
    <location>
        <begin position="330"/>
        <end position="363"/>
    </location>
</feature>
<feature type="transmembrane region" description="Helical" evidence="2">
    <location>
        <begin position="215"/>
        <end position="234"/>
    </location>
</feature>
<keyword evidence="2" id="KW-0472">Membrane</keyword>
<feature type="compositionally biased region" description="Gly residues" evidence="1">
    <location>
        <begin position="340"/>
        <end position="363"/>
    </location>
</feature>
<keyword evidence="2" id="KW-1133">Transmembrane helix</keyword>
<sequence>MNAVPAGPAVGPPDARRPWRALIAVLPFLLAFAAVATVFWTLRDRMPDPLAVHFTADGTGDGVAAASDFLMTWAVVPLVFGAVIGVLVLRNEAAGALRWAIGSGYGLAGLFGCLGVSNLLVNADADDASAVRFPMTYLVMALGVAVLSGAVGWLCAGPDRVRADKVAGPSRSTPALALGHGERASWSRTVGSPALLVLGPGLLVAGVFIGVSGSWAGAAVFAVVCLLCVAFAGVRVTVDHHGLTVASPVVARPRLRIPLARVAEAGVQRVSPLVDFGGWGYRIRSGRSGIVLRTGEALALRLTNGRVFVVTVDDAATAAALLNALAARTRTAGPDSGSGPDSGFGFGPDSGPGPGSSAPGQGG</sequence>
<feature type="transmembrane region" description="Helical" evidence="2">
    <location>
        <begin position="21"/>
        <end position="42"/>
    </location>
</feature>
<reference evidence="3 4" key="1">
    <citation type="submission" date="2018-11" db="EMBL/GenBank/DDBJ databases">
        <title>Whole genome sequence of Streptomyces paromomycinus NBRC 15454(T).</title>
        <authorList>
            <person name="Komaki H."/>
            <person name="Tamura T."/>
        </authorList>
    </citation>
    <scope>NUCLEOTIDE SEQUENCE [LARGE SCALE GENOMIC DNA]</scope>
    <source>
        <strain evidence="3 4">NBRC 15454</strain>
    </source>
</reference>